<protein>
    <submittedName>
        <fullName evidence="5">Uncharacterized protein</fullName>
    </submittedName>
</protein>
<keyword evidence="3" id="KW-0812">Transmembrane</keyword>
<feature type="chain" id="PRO_5005189270" evidence="4">
    <location>
        <begin position="18"/>
        <end position="280"/>
    </location>
</feature>
<keyword evidence="4" id="KW-0732">Signal</keyword>
<dbReference type="Proteomes" id="UP000041254">
    <property type="component" value="Unassembled WGS sequence"/>
</dbReference>
<evidence type="ECO:0000313" key="5">
    <source>
        <dbReference type="EMBL" id="CEM18483.1"/>
    </source>
</evidence>
<name>A0A0G4FU42_VITBC</name>
<dbReference type="OrthoDB" id="26679at2759"/>
<feature type="region of interest" description="Disordered" evidence="2">
    <location>
        <begin position="69"/>
        <end position="120"/>
    </location>
</feature>
<dbReference type="EMBL" id="CDMY01000501">
    <property type="protein sequence ID" value="CEM18483.1"/>
    <property type="molecule type" value="Genomic_DNA"/>
</dbReference>
<evidence type="ECO:0000256" key="3">
    <source>
        <dbReference type="SAM" id="Phobius"/>
    </source>
</evidence>
<evidence type="ECO:0000256" key="4">
    <source>
        <dbReference type="SAM" id="SignalP"/>
    </source>
</evidence>
<gene>
    <name evidence="5" type="ORF">Vbra_4459</name>
</gene>
<keyword evidence="6" id="KW-1185">Reference proteome</keyword>
<dbReference type="InParanoid" id="A0A0G4FU42"/>
<evidence type="ECO:0000256" key="1">
    <source>
        <dbReference type="SAM" id="Coils"/>
    </source>
</evidence>
<dbReference type="AlphaFoldDB" id="A0A0G4FU42"/>
<feature type="signal peptide" evidence="4">
    <location>
        <begin position="1"/>
        <end position="17"/>
    </location>
</feature>
<feature type="coiled-coil region" evidence="1">
    <location>
        <begin position="26"/>
        <end position="53"/>
    </location>
</feature>
<dbReference type="VEuPathDB" id="CryptoDB:Vbra_4459"/>
<keyword evidence="3" id="KW-1133">Transmembrane helix</keyword>
<feature type="transmembrane region" description="Helical" evidence="3">
    <location>
        <begin position="128"/>
        <end position="147"/>
    </location>
</feature>
<feature type="compositionally biased region" description="Basic and acidic residues" evidence="2">
    <location>
        <begin position="85"/>
        <end position="94"/>
    </location>
</feature>
<keyword evidence="1" id="KW-0175">Coiled coil</keyword>
<accession>A0A0G4FU42</accession>
<sequence>MTLVIFSCGLIFGIALALLMASLRCYDEYNAARAELESVRSKLKAAITQLQMAASCERFERSMEEILPKMEQAKCGPRQPGRTSEGGKDSRRDAGGGGGDAPPAVGADESDGEEDAVDGGGSLSLPPLNAVVALGLLVVLVGMNALIEQLCQSNRHGTDAYMLSHISGSSGLTIDQRISLHGWLVRPIYRSSRDGTSYADMLRCVGDNTSRIVFIIWKDQYVFGCYISGGLRLPDDHNGVKMQWCDVWYFSLAGHFARPTMIDLRGRGWQFVEVAGRGGL</sequence>
<evidence type="ECO:0000256" key="2">
    <source>
        <dbReference type="SAM" id="MobiDB-lite"/>
    </source>
</evidence>
<organism evidence="5 6">
    <name type="scientific">Vitrella brassicaformis (strain CCMP3155)</name>
    <dbReference type="NCBI Taxonomy" id="1169540"/>
    <lineage>
        <taxon>Eukaryota</taxon>
        <taxon>Sar</taxon>
        <taxon>Alveolata</taxon>
        <taxon>Colpodellida</taxon>
        <taxon>Vitrellaceae</taxon>
        <taxon>Vitrella</taxon>
    </lineage>
</organism>
<evidence type="ECO:0000313" key="6">
    <source>
        <dbReference type="Proteomes" id="UP000041254"/>
    </source>
</evidence>
<feature type="compositionally biased region" description="Acidic residues" evidence="2">
    <location>
        <begin position="108"/>
        <end position="117"/>
    </location>
</feature>
<proteinExistence type="predicted"/>
<keyword evidence="3" id="KW-0472">Membrane</keyword>
<reference evidence="5 6" key="1">
    <citation type="submission" date="2014-11" db="EMBL/GenBank/DDBJ databases">
        <authorList>
            <person name="Zhu J."/>
            <person name="Qi W."/>
            <person name="Song R."/>
        </authorList>
    </citation>
    <scope>NUCLEOTIDE SEQUENCE [LARGE SCALE GENOMIC DNA]</scope>
</reference>